<reference evidence="3 4" key="1">
    <citation type="submission" date="2017-06" db="EMBL/GenBank/DDBJ databases">
        <title>Ant-infecting Ophiocordyceps genomes reveal a high diversity of potential behavioral manipulation genes and a possible major role for enterotoxins.</title>
        <authorList>
            <person name="De Bekker C."/>
            <person name="Evans H.C."/>
            <person name="Brachmann A."/>
            <person name="Hughes D.P."/>
        </authorList>
    </citation>
    <scope>NUCLEOTIDE SEQUENCE [LARGE SCALE GENOMIC DNA]</scope>
    <source>
        <strain evidence="3 4">Map16</strain>
    </source>
</reference>
<evidence type="ECO:0008006" key="5">
    <source>
        <dbReference type="Google" id="ProtNLM"/>
    </source>
</evidence>
<keyword evidence="2" id="KW-0732">Signal</keyword>
<dbReference type="PANTHER" id="PTHR30344">
    <property type="entry name" value="6-PHOSPHOGLUCONOLACTONASE-RELATED"/>
    <property type="match status" value="1"/>
</dbReference>
<feature type="chain" id="PRO_5013084132" description="6-phosphogluconolactonase" evidence="2">
    <location>
        <begin position="21"/>
        <end position="414"/>
    </location>
</feature>
<organism evidence="3 4">
    <name type="scientific">Ophiocordyceps camponoti-rufipedis</name>
    <dbReference type="NCBI Taxonomy" id="2004952"/>
    <lineage>
        <taxon>Eukaryota</taxon>
        <taxon>Fungi</taxon>
        <taxon>Dikarya</taxon>
        <taxon>Ascomycota</taxon>
        <taxon>Pezizomycotina</taxon>
        <taxon>Sordariomycetes</taxon>
        <taxon>Hypocreomycetidae</taxon>
        <taxon>Hypocreales</taxon>
        <taxon>Ophiocordycipitaceae</taxon>
        <taxon>Ophiocordyceps</taxon>
    </lineage>
</organism>
<gene>
    <name evidence="3" type="ORF">CDD80_2664</name>
</gene>
<dbReference type="InterPro" id="IPR015943">
    <property type="entry name" value="WD40/YVTN_repeat-like_dom_sf"/>
</dbReference>
<evidence type="ECO:0000256" key="1">
    <source>
        <dbReference type="ARBA" id="ARBA00005564"/>
    </source>
</evidence>
<dbReference type="STRING" id="2004952.A0A2C5Z204"/>
<dbReference type="PANTHER" id="PTHR30344:SF1">
    <property type="entry name" value="6-PHOSPHOGLUCONOLACTONASE"/>
    <property type="match status" value="1"/>
</dbReference>
<feature type="signal peptide" evidence="2">
    <location>
        <begin position="1"/>
        <end position="20"/>
    </location>
</feature>
<dbReference type="AlphaFoldDB" id="A0A2C5Z204"/>
<dbReference type="SUPFAM" id="SSF51004">
    <property type="entry name" value="C-terminal (heme d1) domain of cytochrome cd1-nitrite reductase"/>
    <property type="match status" value="1"/>
</dbReference>
<dbReference type="Proteomes" id="UP000226431">
    <property type="component" value="Unassembled WGS sequence"/>
</dbReference>
<dbReference type="Pfam" id="PF10282">
    <property type="entry name" value="Lactonase"/>
    <property type="match status" value="1"/>
</dbReference>
<name>A0A2C5Z204_9HYPO</name>
<protein>
    <recommendedName>
        <fullName evidence="5">6-phosphogluconolactonase</fullName>
    </recommendedName>
</protein>
<dbReference type="Gene3D" id="2.130.10.10">
    <property type="entry name" value="YVTN repeat-like/Quinoprotein amine dehydrogenase"/>
    <property type="match status" value="1"/>
</dbReference>
<accession>A0A2C5Z204</accession>
<proteinExistence type="inferred from homology"/>
<evidence type="ECO:0000313" key="4">
    <source>
        <dbReference type="Proteomes" id="UP000226431"/>
    </source>
</evidence>
<comment type="similarity">
    <text evidence="1">Belongs to the cycloisomerase 2 family.</text>
</comment>
<dbReference type="InterPro" id="IPR019405">
    <property type="entry name" value="Lactonase_7-beta_prop"/>
</dbReference>
<sequence>MLGSHRYGLVVAGLCTGALSQFLYVSSYNGTVTTLDMSGVSECPNGMAGKEAVEMKILGNSTACGTNPSYLVPDQQEKLVYCIDEAWQTGRGALTAMKTCSGEKRILDGGVRNEVPINGPVFGGLFDNGKKMAVSNFGNESVSVWDVSSPQNLQLGSSVNFILDEPGASDKQLVSKPHQTLVDPSGNFVVVSDFGADMIRVFSVRNGDFIPAGEYKVTKGSGPRHAAFTTVKKEGDVERAKMVLVNELRPEIDVYDVVYKSGNMTLEKLNSTTPIHGEGTRAPKDAFPSEVVISSDDRFVIISSRNENNLRSPTFINNGTQPSDPIINFKFDVSTGKLSDPQEIAAGGRFPRHFSMNEAGTLLAVALQKDGLVVLIPRDPATGKLGPKPVAFARLAEGVSSVIFSGKVECQAEQ</sequence>
<evidence type="ECO:0000313" key="3">
    <source>
        <dbReference type="EMBL" id="PHH75047.1"/>
    </source>
</evidence>
<dbReference type="InterPro" id="IPR011048">
    <property type="entry name" value="Haem_d1_sf"/>
</dbReference>
<dbReference type="OrthoDB" id="9972196at2759"/>
<comment type="caution">
    <text evidence="3">The sequence shown here is derived from an EMBL/GenBank/DDBJ whole genome shotgun (WGS) entry which is preliminary data.</text>
</comment>
<evidence type="ECO:0000256" key="2">
    <source>
        <dbReference type="SAM" id="SignalP"/>
    </source>
</evidence>
<keyword evidence="4" id="KW-1185">Reference proteome</keyword>
<dbReference type="GO" id="GO:0017057">
    <property type="term" value="F:6-phosphogluconolactonase activity"/>
    <property type="evidence" value="ECO:0007669"/>
    <property type="project" value="TreeGrafter"/>
</dbReference>
<dbReference type="EMBL" id="NJES01000238">
    <property type="protein sequence ID" value="PHH75047.1"/>
    <property type="molecule type" value="Genomic_DNA"/>
</dbReference>
<dbReference type="InterPro" id="IPR050282">
    <property type="entry name" value="Cycloisomerase_2"/>
</dbReference>